<dbReference type="Pfam" id="PF03031">
    <property type="entry name" value="NIF"/>
    <property type="match status" value="1"/>
</dbReference>
<dbReference type="Proteomes" id="UP000836841">
    <property type="component" value="Chromosome 1"/>
</dbReference>
<feature type="region of interest" description="Disordered" evidence="1">
    <location>
        <begin position="397"/>
        <end position="476"/>
    </location>
</feature>
<dbReference type="InterPro" id="IPR036412">
    <property type="entry name" value="HAD-like_sf"/>
</dbReference>
<name>A0AAU9RBU4_THLAR</name>
<evidence type="ECO:0000256" key="1">
    <source>
        <dbReference type="SAM" id="MobiDB-lite"/>
    </source>
</evidence>
<evidence type="ECO:0000259" key="2">
    <source>
        <dbReference type="PROSITE" id="PS50969"/>
    </source>
</evidence>
<evidence type="ECO:0000313" key="4">
    <source>
        <dbReference type="Proteomes" id="UP000836841"/>
    </source>
</evidence>
<dbReference type="InterPro" id="IPR004274">
    <property type="entry name" value="FCP1_dom"/>
</dbReference>
<feature type="compositionally biased region" description="Basic and acidic residues" evidence="1">
    <location>
        <begin position="455"/>
        <end position="476"/>
    </location>
</feature>
<feature type="compositionally biased region" description="Basic residues" evidence="1">
    <location>
        <begin position="332"/>
        <end position="342"/>
    </location>
</feature>
<feature type="compositionally biased region" description="Basic residues" evidence="1">
    <location>
        <begin position="201"/>
        <end position="211"/>
    </location>
</feature>
<feature type="compositionally biased region" description="Basic residues" evidence="1">
    <location>
        <begin position="136"/>
        <end position="147"/>
    </location>
</feature>
<protein>
    <recommendedName>
        <fullName evidence="2">FCP1 homology domain-containing protein</fullName>
    </recommendedName>
</protein>
<feature type="region of interest" description="Disordered" evidence="1">
    <location>
        <begin position="332"/>
        <end position="353"/>
    </location>
</feature>
<feature type="domain" description="FCP1 homology" evidence="2">
    <location>
        <begin position="511"/>
        <end position="691"/>
    </location>
</feature>
<feature type="compositionally biased region" description="Basic residues" evidence="1">
    <location>
        <begin position="32"/>
        <end position="48"/>
    </location>
</feature>
<dbReference type="PROSITE" id="PS50969">
    <property type="entry name" value="FCP1"/>
    <property type="match status" value="1"/>
</dbReference>
<proteinExistence type="predicted"/>
<feature type="region of interest" description="Disordered" evidence="1">
    <location>
        <begin position="126"/>
        <end position="150"/>
    </location>
</feature>
<feature type="region of interest" description="Disordered" evidence="1">
    <location>
        <begin position="1"/>
        <end position="84"/>
    </location>
</feature>
<dbReference type="Gene3D" id="3.40.50.1000">
    <property type="entry name" value="HAD superfamily/HAD-like"/>
    <property type="match status" value="1"/>
</dbReference>
<dbReference type="SMART" id="SM00577">
    <property type="entry name" value="CPDc"/>
    <property type="match status" value="1"/>
</dbReference>
<feature type="compositionally biased region" description="Basic residues" evidence="1">
    <location>
        <begin position="433"/>
        <end position="445"/>
    </location>
</feature>
<feature type="compositionally biased region" description="Polar residues" evidence="1">
    <location>
        <begin position="1"/>
        <end position="21"/>
    </location>
</feature>
<reference evidence="3 4" key="1">
    <citation type="submission" date="2022-03" db="EMBL/GenBank/DDBJ databases">
        <authorList>
            <person name="Nunn A."/>
            <person name="Chopra R."/>
            <person name="Nunn A."/>
            <person name="Contreras Garrido A."/>
        </authorList>
    </citation>
    <scope>NUCLEOTIDE SEQUENCE [LARGE SCALE GENOMIC DNA]</scope>
</reference>
<organism evidence="3 4">
    <name type="scientific">Thlaspi arvense</name>
    <name type="common">Field penny-cress</name>
    <dbReference type="NCBI Taxonomy" id="13288"/>
    <lineage>
        <taxon>Eukaryota</taxon>
        <taxon>Viridiplantae</taxon>
        <taxon>Streptophyta</taxon>
        <taxon>Embryophyta</taxon>
        <taxon>Tracheophyta</taxon>
        <taxon>Spermatophyta</taxon>
        <taxon>Magnoliopsida</taxon>
        <taxon>eudicotyledons</taxon>
        <taxon>Gunneridae</taxon>
        <taxon>Pentapetalae</taxon>
        <taxon>rosids</taxon>
        <taxon>malvids</taxon>
        <taxon>Brassicales</taxon>
        <taxon>Brassicaceae</taxon>
        <taxon>Thlaspideae</taxon>
        <taxon>Thlaspi</taxon>
    </lineage>
</organism>
<dbReference type="AlphaFoldDB" id="A0AAU9RBU4"/>
<dbReference type="InterPro" id="IPR023214">
    <property type="entry name" value="HAD_sf"/>
</dbReference>
<feature type="compositionally biased region" description="Basic and acidic residues" evidence="1">
    <location>
        <begin position="407"/>
        <end position="432"/>
    </location>
</feature>
<feature type="compositionally biased region" description="Basic residues" evidence="1">
    <location>
        <begin position="287"/>
        <end position="297"/>
    </location>
</feature>
<accession>A0AAU9RBU4</accession>
<feature type="region of interest" description="Disordered" evidence="1">
    <location>
        <begin position="174"/>
        <end position="224"/>
    </location>
</feature>
<evidence type="ECO:0000313" key="3">
    <source>
        <dbReference type="EMBL" id="CAH2036967.1"/>
    </source>
</evidence>
<dbReference type="InterPro" id="IPR050365">
    <property type="entry name" value="TIM50"/>
</dbReference>
<keyword evidence="4" id="KW-1185">Reference proteome</keyword>
<feature type="compositionally biased region" description="Basic and acidic residues" evidence="1">
    <location>
        <begin position="61"/>
        <end position="80"/>
    </location>
</feature>
<dbReference type="SUPFAM" id="SSF56784">
    <property type="entry name" value="HAD-like"/>
    <property type="match status" value="1"/>
</dbReference>
<feature type="region of interest" description="Disordered" evidence="1">
    <location>
        <begin position="278"/>
        <end position="298"/>
    </location>
</feature>
<dbReference type="EMBL" id="OU466857">
    <property type="protein sequence ID" value="CAH2036967.1"/>
    <property type="molecule type" value="Genomic_DNA"/>
</dbReference>
<gene>
    <name evidence="3" type="ORF">TAV2_LOCUS414</name>
</gene>
<sequence>METVSLETTTEATVSNSNECQPNLELSDKQKNRSGKKKKKSRKKKNKPKSNDSHINNQTGKADEAASFEERKEGETEKTTSEVQVQFSGNCLSTLPIASCQRASVSREESGVTLVTIDPILSTKEDSVPVANRNGSNRKKPRRRKKKKEDALCGEKMLGEDLCQQAQDSCEKPEAAQLLSDPALSTREDSQPDAINMTCCGRKRQRRKRKRDKEERESGVETNSEVATICDARHDSEAEGSKLMSIEDKSAADVVIIGRLKSKDVTVEQQMGADVKANDTVSQIQNPKRKKKKRRTNKTMAVCDTLVNAVATSMKSGSVECMETAGVCDVRSKKRKSKKKKRSSTDRSTADMEVCDPSGNALLATVESGSVDCLLDHSNKEVLENCDRNAAQEFLGEDGTSRTGKSATEEIRELQYRGTCKEQRKDEIGDSKQKRKRKKSDKKKKSCEDYETDNMDEKKDDVSEPRNEEELESAEEKLETSLSTSVLILNNVAQGVASPETGDIPRCSCEGKSTRKLVVFDLNGILVDIARGHTGQFVPDGKISARSVFRRPFVTSFIDFCFERFNVGIWSSRLIGLDYMTNVVMGNYGKNLLFCFDQSICITTGFKTLENSSKPLFLKDLRRVWDRFGACLNCGKRKYDETNTLLVDDSPDKALCNPPHTGIFPFPYQYTDLKDCALGPDGELRKYLERLVDAENVQKFVEENPIGQTAITETHQSWDFYSKVVKAHKSIQGNFDYK</sequence>
<dbReference type="PANTHER" id="PTHR12210">
    <property type="entry name" value="DULLARD PROTEIN PHOSPHATASE"/>
    <property type="match status" value="1"/>
</dbReference>